<evidence type="ECO:0000256" key="3">
    <source>
        <dbReference type="ARBA" id="ARBA00022722"/>
    </source>
</evidence>
<comment type="similarity">
    <text evidence="1 6">Belongs to the XseB family.</text>
</comment>
<evidence type="ECO:0000256" key="2">
    <source>
        <dbReference type="ARBA" id="ARBA00022490"/>
    </source>
</evidence>
<dbReference type="AlphaFoldDB" id="A0A379C606"/>
<keyword evidence="2 6" id="KW-0963">Cytoplasm</keyword>
<comment type="subunit">
    <text evidence="6">Heterooligomer composed of large and small subunits.</text>
</comment>
<dbReference type="HAMAP" id="MF_00337">
    <property type="entry name" value="Exonuc_7_S"/>
    <property type="match status" value="1"/>
</dbReference>
<evidence type="ECO:0000313" key="8">
    <source>
        <dbReference type="EMBL" id="SUB57037.1"/>
    </source>
</evidence>
<organism evidence="8 9">
    <name type="scientific">Peptoniphilus lacrimalis</name>
    <dbReference type="NCBI Taxonomy" id="33031"/>
    <lineage>
        <taxon>Bacteria</taxon>
        <taxon>Bacillati</taxon>
        <taxon>Bacillota</taxon>
        <taxon>Tissierellia</taxon>
        <taxon>Tissierellales</taxon>
        <taxon>Peptoniphilaceae</taxon>
        <taxon>Peptoniphilus</taxon>
    </lineage>
</organism>
<dbReference type="GO" id="GO:0009318">
    <property type="term" value="C:exodeoxyribonuclease VII complex"/>
    <property type="evidence" value="ECO:0007669"/>
    <property type="project" value="UniProtKB-UniRule"/>
</dbReference>
<name>A0A379C606_9FIRM</name>
<proteinExistence type="inferred from homology"/>
<keyword evidence="4 6" id="KW-0378">Hydrolase</keyword>
<comment type="function">
    <text evidence="6">Bidirectionally degrades single-stranded DNA into large acid-insoluble oligonucleotides, which are then degraded further into small acid-soluble oligonucleotides.</text>
</comment>
<dbReference type="STRING" id="1122949.GCA_000378725_00595"/>
<dbReference type="Proteomes" id="UP000255517">
    <property type="component" value="Unassembled WGS sequence"/>
</dbReference>
<evidence type="ECO:0000256" key="5">
    <source>
        <dbReference type="ARBA" id="ARBA00022839"/>
    </source>
</evidence>
<dbReference type="PANTHER" id="PTHR34137">
    <property type="entry name" value="EXODEOXYRIBONUCLEASE 7 SMALL SUBUNIT"/>
    <property type="match status" value="1"/>
</dbReference>
<comment type="catalytic activity">
    <reaction evidence="6">
        <text>Exonucleolytic cleavage in either 5'- to 3'- or 3'- to 5'-direction to yield nucleoside 5'-phosphates.</text>
        <dbReference type="EC" id="3.1.11.6"/>
    </reaction>
</comment>
<keyword evidence="7" id="KW-0175">Coiled coil</keyword>
<dbReference type="PIRSF" id="PIRSF006488">
    <property type="entry name" value="Exonuc_VII_S"/>
    <property type="match status" value="1"/>
</dbReference>
<dbReference type="EMBL" id="UGSZ01000001">
    <property type="protein sequence ID" value="SUB57037.1"/>
    <property type="molecule type" value="Genomic_DNA"/>
</dbReference>
<reference evidence="8 9" key="1">
    <citation type="submission" date="2018-06" db="EMBL/GenBank/DDBJ databases">
        <authorList>
            <consortium name="Pathogen Informatics"/>
            <person name="Doyle S."/>
        </authorList>
    </citation>
    <scope>NUCLEOTIDE SEQUENCE [LARGE SCALE GENOMIC DNA]</scope>
    <source>
        <strain evidence="8 9">NCTC13149</strain>
    </source>
</reference>
<evidence type="ECO:0000256" key="1">
    <source>
        <dbReference type="ARBA" id="ARBA00009998"/>
    </source>
</evidence>
<evidence type="ECO:0000256" key="4">
    <source>
        <dbReference type="ARBA" id="ARBA00022801"/>
    </source>
</evidence>
<evidence type="ECO:0000256" key="6">
    <source>
        <dbReference type="HAMAP-Rule" id="MF_00337"/>
    </source>
</evidence>
<dbReference type="EC" id="3.1.11.6" evidence="6"/>
<evidence type="ECO:0000313" key="9">
    <source>
        <dbReference type="Proteomes" id="UP000255517"/>
    </source>
</evidence>
<dbReference type="Gene3D" id="1.10.287.1040">
    <property type="entry name" value="Exonuclease VII, small subunit"/>
    <property type="match status" value="1"/>
</dbReference>
<dbReference type="GO" id="GO:0008855">
    <property type="term" value="F:exodeoxyribonuclease VII activity"/>
    <property type="evidence" value="ECO:0007669"/>
    <property type="project" value="UniProtKB-UniRule"/>
</dbReference>
<comment type="subcellular location">
    <subcellularLocation>
        <location evidence="6">Cytoplasm</location>
    </subcellularLocation>
</comment>
<keyword evidence="3 6" id="KW-0540">Nuclease</keyword>
<dbReference type="RefSeq" id="WP_009346367.1">
    <property type="nucleotide sequence ID" value="NZ_CP165621.1"/>
</dbReference>
<gene>
    <name evidence="6 8" type="primary">xseB</name>
    <name evidence="8" type="ORF">NCTC13149_00852</name>
</gene>
<dbReference type="GO" id="GO:0005829">
    <property type="term" value="C:cytosol"/>
    <property type="evidence" value="ECO:0007669"/>
    <property type="project" value="TreeGrafter"/>
</dbReference>
<dbReference type="NCBIfam" id="TIGR01280">
    <property type="entry name" value="xseB"/>
    <property type="match status" value="1"/>
</dbReference>
<dbReference type="GO" id="GO:0006308">
    <property type="term" value="P:DNA catabolic process"/>
    <property type="evidence" value="ECO:0007669"/>
    <property type="project" value="UniProtKB-UniRule"/>
</dbReference>
<accession>A0A379C606</accession>
<dbReference type="SUPFAM" id="SSF116842">
    <property type="entry name" value="XseB-like"/>
    <property type="match status" value="1"/>
</dbReference>
<sequence length="68" mass="8101">MQRDYESSLKELESIIKDLESKDISLEESIKKYERGIELYRYLDNVLKEYEGKVKTIIKENKDVLEGD</sequence>
<dbReference type="Pfam" id="PF02609">
    <property type="entry name" value="Exonuc_VII_S"/>
    <property type="match status" value="1"/>
</dbReference>
<dbReference type="OrthoDB" id="1697399at2"/>
<feature type="coiled-coil region" evidence="7">
    <location>
        <begin position="2"/>
        <end position="29"/>
    </location>
</feature>
<dbReference type="InterPro" id="IPR003761">
    <property type="entry name" value="Exonuc_VII_S"/>
</dbReference>
<dbReference type="PANTHER" id="PTHR34137:SF1">
    <property type="entry name" value="EXODEOXYRIBONUCLEASE 7 SMALL SUBUNIT"/>
    <property type="match status" value="1"/>
</dbReference>
<protein>
    <recommendedName>
        <fullName evidence="6">Exodeoxyribonuclease 7 small subunit</fullName>
        <ecNumber evidence="6">3.1.11.6</ecNumber>
    </recommendedName>
    <alternativeName>
        <fullName evidence="6">Exodeoxyribonuclease VII small subunit</fullName>
        <shortName evidence="6">Exonuclease VII small subunit</shortName>
    </alternativeName>
</protein>
<dbReference type="InterPro" id="IPR037004">
    <property type="entry name" value="Exonuc_VII_ssu_sf"/>
</dbReference>
<keyword evidence="5 6" id="KW-0269">Exonuclease</keyword>
<evidence type="ECO:0000256" key="7">
    <source>
        <dbReference type="SAM" id="Coils"/>
    </source>
</evidence>